<dbReference type="CDD" id="cd10910">
    <property type="entry name" value="PIN_limkain_b1_N_like"/>
    <property type="match status" value="1"/>
</dbReference>
<gene>
    <name evidence="3" type="ORF">HID58_005694</name>
</gene>
<dbReference type="Pfam" id="PF01936">
    <property type="entry name" value="NYN"/>
    <property type="match status" value="1"/>
</dbReference>
<dbReference type="InterPro" id="IPR024768">
    <property type="entry name" value="Marf1"/>
</dbReference>
<dbReference type="EMBL" id="JAGKQM010000002">
    <property type="protein sequence ID" value="KAH0938233.1"/>
    <property type="molecule type" value="Genomic_DNA"/>
</dbReference>
<dbReference type="PANTHER" id="PTHR14379:SF63">
    <property type="entry name" value="ENDONUCLEASE OR GLYCOSYL HYDROLASE"/>
    <property type="match status" value="1"/>
</dbReference>
<keyword evidence="4" id="KW-1185">Reference proteome</keyword>
<proteinExistence type="predicted"/>
<feature type="domain" description="NYN" evidence="2">
    <location>
        <begin position="26"/>
        <end position="139"/>
    </location>
</feature>
<feature type="region of interest" description="Disordered" evidence="1">
    <location>
        <begin position="279"/>
        <end position="299"/>
    </location>
</feature>
<dbReference type="Proteomes" id="UP000824890">
    <property type="component" value="Unassembled WGS sequence"/>
</dbReference>
<name>A0ABQ8E9A9_BRANA</name>
<reference evidence="3 4" key="1">
    <citation type="submission" date="2021-05" db="EMBL/GenBank/DDBJ databases">
        <title>Genome Assembly of Synthetic Allotetraploid Brassica napus Reveals Homoeologous Exchanges between Subgenomes.</title>
        <authorList>
            <person name="Davis J.T."/>
        </authorList>
    </citation>
    <scope>NUCLEOTIDE SEQUENCE [LARGE SCALE GENOMIC DNA]</scope>
    <source>
        <strain evidence="4">cv. Da-Ae</strain>
        <tissue evidence="3">Seedling</tissue>
    </source>
</reference>
<evidence type="ECO:0000256" key="1">
    <source>
        <dbReference type="SAM" id="MobiDB-lite"/>
    </source>
</evidence>
<accession>A0ABQ8E9A9</accession>
<evidence type="ECO:0000313" key="4">
    <source>
        <dbReference type="Proteomes" id="UP000824890"/>
    </source>
</evidence>
<dbReference type="InterPro" id="IPR021139">
    <property type="entry name" value="NYN"/>
</dbReference>
<dbReference type="PANTHER" id="PTHR14379">
    <property type="entry name" value="LIMKAIN B LKAP"/>
    <property type="match status" value="1"/>
</dbReference>
<organism evidence="3 4">
    <name type="scientific">Brassica napus</name>
    <name type="common">Rape</name>
    <dbReference type="NCBI Taxonomy" id="3708"/>
    <lineage>
        <taxon>Eukaryota</taxon>
        <taxon>Viridiplantae</taxon>
        <taxon>Streptophyta</taxon>
        <taxon>Embryophyta</taxon>
        <taxon>Tracheophyta</taxon>
        <taxon>Spermatophyta</taxon>
        <taxon>Magnoliopsida</taxon>
        <taxon>eudicotyledons</taxon>
        <taxon>Gunneridae</taxon>
        <taxon>Pentapetalae</taxon>
        <taxon>rosids</taxon>
        <taxon>malvids</taxon>
        <taxon>Brassicales</taxon>
        <taxon>Brassicaceae</taxon>
        <taxon>Brassiceae</taxon>
        <taxon>Brassica</taxon>
    </lineage>
</organism>
<evidence type="ECO:0000259" key="2">
    <source>
        <dbReference type="Pfam" id="PF01936"/>
    </source>
</evidence>
<comment type="caution">
    <text evidence="3">The sequence shown here is derived from an EMBL/GenBank/DDBJ whole genome shotgun (WGS) entry which is preliminary data.</text>
</comment>
<evidence type="ECO:0000313" key="3">
    <source>
        <dbReference type="EMBL" id="KAH0938233.1"/>
    </source>
</evidence>
<sequence length="299" mass="33699">MNFDFVGKMNKNKNMAREQHEEENALVIWNISNCPIPVGHDPLQVVPRIQTALEKLRRDRPYGPLSITAISDNLTEIPGEDVMRKLSSSGISLKHADPLPSFSETGVHTDLYQWSRRNPPPATIMVITGHEELEHLASTFSGLEVKGYRILPTYPQSNPAPPSLPKLCFWETLLSDADNKLETTSRLIFSYRLDRGTGESPWSCSVCHFDAPSFEDFTKHLKSETHAYFVSVGPGRKQKKVDRTNPDNLQLGRSEEWDLLAKAGMMRRAEVLKLRGAFAPPRSRPVDANSFKEPFKSGE</sequence>
<protein>
    <recommendedName>
        <fullName evidence="2">NYN domain-containing protein</fullName>
    </recommendedName>
</protein>